<organism evidence="1 2">
    <name type="scientific">Flavimaribacter sediminis</name>
    <dbReference type="NCBI Taxonomy" id="2865987"/>
    <lineage>
        <taxon>Bacteria</taxon>
        <taxon>Pseudomonadati</taxon>
        <taxon>Pseudomonadota</taxon>
        <taxon>Alphaproteobacteria</taxon>
        <taxon>Hyphomicrobiales</taxon>
        <taxon>Rhizobiaceae</taxon>
        <taxon>Flavimaribacter</taxon>
    </lineage>
</organism>
<dbReference type="InterPro" id="IPR006439">
    <property type="entry name" value="HAD-SF_hydro_IA"/>
</dbReference>
<dbReference type="SUPFAM" id="SSF56784">
    <property type="entry name" value="HAD-like"/>
    <property type="match status" value="1"/>
</dbReference>
<evidence type="ECO:0000313" key="1">
    <source>
        <dbReference type="EMBL" id="MBW8638830.1"/>
    </source>
</evidence>
<dbReference type="EMBL" id="JAICBX010000003">
    <property type="protein sequence ID" value="MBW8638830.1"/>
    <property type="molecule type" value="Genomic_DNA"/>
</dbReference>
<protein>
    <submittedName>
        <fullName evidence="1">HAD-IA family hydrolase</fullName>
    </submittedName>
</protein>
<gene>
    <name evidence="1" type="ORF">K1W69_16660</name>
</gene>
<sequence length="211" mass="22705">MTGKLCLMLDVDGVVVNGRPEDGLSWATDIANDLGVDPAGLQKAFFEPHWPDIVIGRKNLLDVLSACLPALAPSVTPQAFVDYWFENDSRLDDSVLADCDALRANGAAIFLASNQEHLRAKYLMDRLGLGKHVDGITYSAQIGAKKPDRAFFDAAVKRSGGSPQDLILVDDTIANVEAARAAGWRAAHWDRGSSLSRLVEAAFGNGMPQGR</sequence>
<keyword evidence="1" id="KW-0378">Hydrolase</keyword>
<dbReference type="Pfam" id="PF00702">
    <property type="entry name" value="Hydrolase"/>
    <property type="match status" value="1"/>
</dbReference>
<dbReference type="AlphaFoldDB" id="A0AAE2ZQ52"/>
<keyword evidence="2" id="KW-1185">Reference proteome</keyword>
<comment type="caution">
    <text evidence="1">The sequence shown here is derived from an EMBL/GenBank/DDBJ whole genome shotgun (WGS) entry which is preliminary data.</text>
</comment>
<evidence type="ECO:0000313" key="2">
    <source>
        <dbReference type="Proteomes" id="UP001196509"/>
    </source>
</evidence>
<dbReference type="InterPro" id="IPR036412">
    <property type="entry name" value="HAD-like_sf"/>
</dbReference>
<dbReference type="NCBIfam" id="TIGR01549">
    <property type="entry name" value="HAD-SF-IA-v1"/>
    <property type="match status" value="1"/>
</dbReference>
<dbReference type="Proteomes" id="UP001196509">
    <property type="component" value="Unassembled WGS sequence"/>
</dbReference>
<dbReference type="InterPro" id="IPR023214">
    <property type="entry name" value="HAD_sf"/>
</dbReference>
<accession>A0AAE2ZQ52</accession>
<proteinExistence type="predicted"/>
<dbReference type="Gene3D" id="3.40.50.1000">
    <property type="entry name" value="HAD superfamily/HAD-like"/>
    <property type="match status" value="1"/>
</dbReference>
<reference evidence="1" key="1">
    <citation type="submission" date="2021-08" db="EMBL/GenBank/DDBJ databases">
        <title>Hoeflea bacterium WL0058 sp. nov., isolated from the sediment.</title>
        <authorList>
            <person name="Wang L."/>
            <person name="Zhang D."/>
        </authorList>
    </citation>
    <scope>NUCLEOTIDE SEQUENCE</scope>
    <source>
        <strain evidence="1">WL0058</strain>
    </source>
</reference>
<dbReference type="PANTHER" id="PTHR43611">
    <property type="entry name" value="ALPHA-D-GLUCOSE 1-PHOSPHATE PHOSPHATASE"/>
    <property type="match status" value="1"/>
</dbReference>
<dbReference type="RefSeq" id="WP_220229557.1">
    <property type="nucleotide sequence ID" value="NZ_JAICBX010000003.1"/>
</dbReference>
<dbReference type="PANTHER" id="PTHR43611:SF3">
    <property type="entry name" value="FLAVIN MONONUCLEOTIDE HYDROLASE 1, CHLOROPLATIC"/>
    <property type="match status" value="1"/>
</dbReference>
<dbReference type="NCBIfam" id="TIGR01509">
    <property type="entry name" value="HAD-SF-IA-v3"/>
    <property type="match status" value="1"/>
</dbReference>
<name>A0AAE2ZQ52_9HYPH</name>
<dbReference type="GO" id="GO:0016787">
    <property type="term" value="F:hydrolase activity"/>
    <property type="evidence" value="ECO:0007669"/>
    <property type="project" value="UniProtKB-KW"/>
</dbReference>